<gene>
    <name evidence="1" type="ORF">JOB18_038842</name>
</gene>
<reference evidence="1 2" key="1">
    <citation type="journal article" date="2021" name="Sci. Rep.">
        <title>Chromosome anchoring in Senegalese sole (Solea senegalensis) reveals sex-associated markers and genome rearrangements in flatfish.</title>
        <authorList>
            <person name="Guerrero-Cozar I."/>
            <person name="Gomez-Garrido J."/>
            <person name="Berbel C."/>
            <person name="Martinez-Blanch J.F."/>
            <person name="Alioto T."/>
            <person name="Claros M.G."/>
            <person name="Gagnaire P.A."/>
            <person name="Manchado M."/>
        </authorList>
    </citation>
    <scope>NUCLEOTIDE SEQUENCE [LARGE SCALE GENOMIC DNA]</scope>
    <source>
        <strain evidence="1">Sse05_10M</strain>
    </source>
</reference>
<name>A0AAV6S775_SOLSE</name>
<dbReference type="AlphaFoldDB" id="A0AAV6S775"/>
<proteinExistence type="predicted"/>
<comment type="caution">
    <text evidence="1">The sequence shown here is derived from an EMBL/GenBank/DDBJ whole genome shotgun (WGS) entry which is preliminary data.</text>
</comment>
<evidence type="ECO:0000313" key="1">
    <source>
        <dbReference type="EMBL" id="KAG7512735.1"/>
    </source>
</evidence>
<protein>
    <submittedName>
        <fullName evidence="1">Uncharacterized protein</fullName>
    </submittedName>
</protein>
<dbReference type="EMBL" id="JAGKHQ010000007">
    <property type="protein sequence ID" value="KAG7512735.1"/>
    <property type="molecule type" value="Genomic_DNA"/>
</dbReference>
<keyword evidence="2" id="KW-1185">Reference proteome</keyword>
<dbReference type="Proteomes" id="UP000693946">
    <property type="component" value="Linkage Group LG15"/>
</dbReference>
<accession>A0AAV6S775</accession>
<evidence type="ECO:0000313" key="2">
    <source>
        <dbReference type="Proteomes" id="UP000693946"/>
    </source>
</evidence>
<organism evidence="1 2">
    <name type="scientific">Solea senegalensis</name>
    <name type="common">Senegalese sole</name>
    <dbReference type="NCBI Taxonomy" id="28829"/>
    <lineage>
        <taxon>Eukaryota</taxon>
        <taxon>Metazoa</taxon>
        <taxon>Chordata</taxon>
        <taxon>Craniata</taxon>
        <taxon>Vertebrata</taxon>
        <taxon>Euteleostomi</taxon>
        <taxon>Actinopterygii</taxon>
        <taxon>Neopterygii</taxon>
        <taxon>Teleostei</taxon>
        <taxon>Neoteleostei</taxon>
        <taxon>Acanthomorphata</taxon>
        <taxon>Carangaria</taxon>
        <taxon>Pleuronectiformes</taxon>
        <taxon>Pleuronectoidei</taxon>
        <taxon>Soleidae</taxon>
        <taxon>Solea</taxon>
    </lineage>
</organism>
<sequence>MVDTLSGTSPLFLSVLKPSSAAFPWSDLSVDYKEVFALDFFNKKEPELPVKAYNKTQNMEYTSGRRTTNVGIFWERGHLKGKML</sequence>